<dbReference type="Gene3D" id="3.30.950.10">
    <property type="entry name" value="Methyltransferase, Cobalt-precorrin-4 Transmethylase, Domain 2"/>
    <property type="match status" value="1"/>
</dbReference>
<name>A0ABU0H570_9HYPH</name>
<evidence type="ECO:0000256" key="5">
    <source>
        <dbReference type="ARBA" id="ARBA00022691"/>
    </source>
</evidence>
<dbReference type="Proteomes" id="UP001241603">
    <property type="component" value="Unassembled WGS sequence"/>
</dbReference>
<dbReference type="CDD" id="cd11648">
    <property type="entry name" value="RsmI"/>
    <property type="match status" value="1"/>
</dbReference>
<sequence length="316" mass="33450">MSPTDAPTIEAMGRSYAIEGNAFRAPLIESALYIVATPIGNLRDITLRALATLAAADLIACEDTRVTRVLTRHFAIDTPLLAYHEHNAEQQRPKLIAALDAGKVVALVSDAGTPLVSDPGFRLVGSVLEAGHTVVPIPGASALLASLVTSALPTDSFLFAGFLPTRTVGRKKRLAELANVPATLVFYESPHRTAEALADMAETLGPDRPAVVARELTKTFETVRRGRLATLAAEFAAEPTPKGEIVILLGPPLAVTPDADDVDSLLERLLADHPVREAAQIAATETGLARRDLYQRALALKSAAADDDEDDADGES</sequence>
<dbReference type="Pfam" id="PF00590">
    <property type="entry name" value="TP_methylase"/>
    <property type="match status" value="1"/>
</dbReference>
<reference evidence="9 10" key="1">
    <citation type="submission" date="2023-07" db="EMBL/GenBank/DDBJ databases">
        <title>Genomic Encyclopedia of Type Strains, Phase IV (KMG-IV): sequencing the most valuable type-strain genomes for metagenomic binning, comparative biology and taxonomic classification.</title>
        <authorList>
            <person name="Goeker M."/>
        </authorList>
    </citation>
    <scope>NUCLEOTIDE SEQUENCE [LARGE SCALE GENOMIC DNA]</scope>
    <source>
        <strain evidence="9 10">B6-8</strain>
    </source>
</reference>
<dbReference type="InterPro" id="IPR008189">
    <property type="entry name" value="rRNA_ssu_MeTfrase_I"/>
</dbReference>
<dbReference type="InterPro" id="IPR018063">
    <property type="entry name" value="SAM_MeTrfase_RsmI_CS"/>
</dbReference>
<dbReference type="InterPro" id="IPR000878">
    <property type="entry name" value="4pyrrol_Mease"/>
</dbReference>
<keyword evidence="5 6" id="KW-0949">S-adenosyl-L-methionine</keyword>
<feature type="domain" description="Tetrapyrrole methylase" evidence="7">
    <location>
        <begin position="32"/>
        <end position="231"/>
    </location>
</feature>
<comment type="similarity">
    <text evidence="6">Belongs to the methyltransferase superfamily. RsmI family.</text>
</comment>
<dbReference type="EMBL" id="JAUSVO010000002">
    <property type="protein sequence ID" value="MDQ0437450.1"/>
    <property type="molecule type" value="Genomic_DNA"/>
</dbReference>
<evidence type="ECO:0000313" key="9">
    <source>
        <dbReference type="EMBL" id="MDQ0437450.1"/>
    </source>
</evidence>
<dbReference type="Pfam" id="PF23016">
    <property type="entry name" value="RsmI_C"/>
    <property type="match status" value="1"/>
</dbReference>
<feature type="domain" description="RsmI HTH" evidence="8">
    <location>
        <begin position="257"/>
        <end position="301"/>
    </location>
</feature>
<dbReference type="PANTHER" id="PTHR46111">
    <property type="entry name" value="RIBOSOMAL RNA SMALL SUBUNIT METHYLTRANSFERASE I"/>
    <property type="match status" value="1"/>
</dbReference>
<evidence type="ECO:0000259" key="8">
    <source>
        <dbReference type="Pfam" id="PF23016"/>
    </source>
</evidence>
<evidence type="ECO:0000256" key="3">
    <source>
        <dbReference type="ARBA" id="ARBA00022603"/>
    </source>
</evidence>
<keyword evidence="10" id="KW-1185">Reference proteome</keyword>
<dbReference type="EC" id="2.1.1.198" evidence="6"/>
<dbReference type="GO" id="GO:0032259">
    <property type="term" value="P:methylation"/>
    <property type="evidence" value="ECO:0007669"/>
    <property type="project" value="UniProtKB-KW"/>
</dbReference>
<dbReference type="InterPro" id="IPR035996">
    <property type="entry name" value="4pyrrol_Methylase_sf"/>
</dbReference>
<evidence type="ECO:0000256" key="2">
    <source>
        <dbReference type="ARBA" id="ARBA00022552"/>
    </source>
</evidence>
<dbReference type="GO" id="GO:0008168">
    <property type="term" value="F:methyltransferase activity"/>
    <property type="evidence" value="ECO:0007669"/>
    <property type="project" value="UniProtKB-KW"/>
</dbReference>
<keyword evidence="4 6" id="KW-0808">Transferase</keyword>
<comment type="caution">
    <text evidence="9">The sequence shown here is derived from an EMBL/GenBank/DDBJ whole genome shotgun (WGS) entry which is preliminary data.</text>
</comment>
<organism evidence="9 10">
    <name type="scientific">Kaistia dalseonensis</name>
    <dbReference type="NCBI Taxonomy" id="410840"/>
    <lineage>
        <taxon>Bacteria</taxon>
        <taxon>Pseudomonadati</taxon>
        <taxon>Pseudomonadota</taxon>
        <taxon>Alphaproteobacteria</taxon>
        <taxon>Hyphomicrobiales</taxon>
        <taxon>Kaistiaceae</taxon>
        <taxon>Kaistia</taxon>
    </lineage>
</organism>
<evidence type="ECO:0000256" key="4">
    <source>
        <dbReference type="ARBA" id="ARBA00022679"/>
    </source>
</evidence>
<dbReference type="InterPro" id="IPR053910">
    <property type="entry name" value="RsmI_HTH"/>
</dbReference>
<dbReference type="PANTHER" id="PTHR46111:SF1">
    <property type="entry name" value="RIBOSOMAL RNA SMALL SUBUNIT METHYLTRANSFERASE I"/>
    <property type="match status" value="1"/>
</dbReference>
<keyword evidence="2 6" id="KW-0698">rRNA processing</keyword>
<dbReference type="Gene3D" id="3.40.1010.10">
    <property type="entry name" value="Cobalt-precorrin-4 Transmethylase, Domain 1"/>
    <property type="match status" value="1"/>
</dbReference>
<proteinExistence type="inferred from homology"/>
<comment type="subcellular location">
    <subcellularLocation>
        <location evidence="6">Cytoplasm</location>
    </subcellularLocation>
</comment>
<dbReference type="PIRSF" id="PIRSF005917">
    <property type="entry name" value="MTase_YraL"/>
    <property type="match status" value="1"/>
</dbReference>
<gene>
    <name evidence="6" type="primary">rsmI</name>
    <name evidence="9" type="ORF">QO014_001835</name>
</gene>
<dbReference type="RefSeq" id="WP_266348371.1">
    <property type="nucleotide sequence ID" value="NZ_JAPKNG010000002.1"/>
</dbReference>
<evidence type="ECO:0000256" key="1">
    <source>
        <dbReference type="ARBA" id="ARBA00022490"/>
    </source>
</evidence>
<dbReference type="PROSITE" id="PS01296">
    <property type="entry name" value="RSMI"/>
    <property type="match status" value="1"/>
</dbReference>
<evidence type="ECO:0000256" key="6">
    <source>
        <dbReference type="HAMAP-Rule" id="MF_01877"/>
    </source>
</evidence>
<comment type="catalytic activity">
    <reaction evidence="6">
        <text>cytidine(1402) in 16S rRNA + S-adenosyl-L-methionine = 2'-O-methylcytidine(1402) in 16S rRNA + S-adenosyl-L-homocysteine + H(+)</text>
        <dbReference type="Rhea" id="RHEA:42924"/>
        <dbReference type="Rhea" id="RHEA-COMP:10285"/>
        <dbReference type="Rhea" id="RHEA-COMP:10286"/>
        <dbReference type="ChEBI" id="CHEBI:15378"/>
        <dbReference type="ChEBI" id="CHEBI:57856"/>
        <dbReference type="ChEBI" id="CHEBI:59789"/>
        <dbReference type="ChEBI" id="CHEBI:74495"/>
        <dbReference type="ChEBI" id="CHEBI:82748"/>
        <dbReference type="EC" id="2.1.1.198"/>
    </reaction>
</comment>
<dbReference type="NCBIfam" id="TIGR00096">
    <property type="entry name" value="16S rRNA (cytidine(1402)-2'-O)-methyltransferase"/>
    <property type="match status" value="1"/>
</dbReference>
<keyword evidence="3 6" id="KW-0489">Methyltransferase</keyword>
<dbReference type="HAMAP" id="MF_01877">
    <property type="entry name" value="16SrRNA_methyltr_I"/>
    <property type="match status" value="1"/>
</dbReference>
<evidence type="ECO:0000313" key="10">
    <source>
        <dbReference type="Proteomes" id="UP001241603"/>
    </source>
</evidence>
<dbReference type="InterPro" id="IPR014776">
    <property type="entry name" value="4pyrrole_Mease_sub2"/>
</dbReference>
<accession>A0ABU0H570</accession>
<evidence type="ECO:0000259" key="7">
    <source>
        <dbReference type="Pfam" id="PF00590"/>
    </source>
</evidence>
<dbReference type="SUPFAM" id="SSF53790">
    <property type="entry name" value="Tetrapyrrole methylase"/>
    <property type="match status" value="1"/>
</dbReference>
<keyword evidence="1 6" id="KW-0963">Cytoplasm</keyword>
<comment type="function">
    <text evidence="6">Catalyzes the 2'-O-methylation of the ribose of cytidine 1402 (C1402) in 16S rRNA.</text>
</comment>
<protein>
    <recommendedName>
        <fullName evidence="6">Ribosomal RNA small subunit methyltransferase I</fullName>
        <ecNumber evidence="6">2.1.1.198</ecNumber>
    </recommendedName>
    <alternativeName>
        <fullName evidence="6">16S rRNA 2'-O-ribose C1402 methyltransferase</fullName>
    </alternativeName>
    <alternativeName>
        <fullName evidence="6">rRNA (cytidine-2'-O-)-methyltransferase RsmI</fullName>
    </alternativeName>
</protein>
<dbReference type="InterPro" id="IPR014777">
    <property type="entry name" value="4pyrrole_Mease_sub1"/>
</dbReference>